<keyword evidence="11 21" id="KW-0067">ATP-binding</keyword>
<keyword evidence="13 19" id="KW-0133">Cell shape</keyword>
<accession>A0A1G2CCB0</accession>
<feature type="domain" description="ATP-grasp" evidence="22">
    <location>
        <begin position="151"/>
        <end position="362"/>
    </location>
</feature>
<evidence type="ECO:0000256" key="2">
    <source>
        <dbReference type="ARBA" id="ARBA00003921"/>
    </source>
</evidence>
<protein>
    <recommendedName>
        <fullName evidence="6 19">D-alanine--D-alanine ligase</fullName>
        <ecNumber evidence="6 19">6.3.2.4</ecNumber>
    </recommendedName>
    <alternativeName>
        <fullName evidence="19">D-Ala-D-Ala ligase</fullName>
    </alternativeName>
    <alternativeName>
        <fullName evidence="19">D-alanylalanine synthetase</fullName>
    </alternativeName>
</protein>
<keyword evidence="7 19" id="KW-0963">Cytoplasm</keyword>
<dbReference type="InterPro" id="IPR013815">
    <property type="entry name" value="ATP_grasp_subdomain_1"/>
</dbReference>
<dbReference type="GO" id="GO:0071555">
    <property type="term" value="P:cell wall organization"/>
    <property type="evidence" value="ECO:0007669"/>
    <property type="project" value="UniProtKB-KW"/>
</dbReference>
<keyword evidence="15 20" id="KW-0464">Manganese</keyword>
<dbReference type="Gene3D" id="3.30.470.20">
    <property type="entry name" value="ATP-grasp fold, B domain"/>
    <property type="match status" value="1"/>
</dbReference>
<dbReference type="InterPro" id="IPR016185">
    <property type="entry name" value="PreATP-grasp_dom_sf"/>
</dbReference>
<comment type="similarity">
    <text evidence="5 19">Belongs to the D-alanine--D-alanine ligase family.</text>
</comment>
<evidence type="ECO:0000259" key="22">
    <source>
        <dbReference type="PROSITE" id="PS50975"/>
    </source>
</evidence>
<dbReference type="Pfam" id="PF01820">
    <property type="entry name" value="Dala_Dala_lig_N"/>
    <property type="match status" value="1"/>
</dbReference>
<dbReference type="GO" id="GO:0008716">
    <property type="term" value="F:D-alanine-D-alanine ligase activity"/>
    <property type="evidence" value="ECO:0007669"/>
    <property type="project" value="UniProtKB-UniRule"/>
</dbReference>
<keyword evidence="8 19" id="KW-0436">Ligase</keyword>
<dbReference type="Proteomes" id="UP000176287">
    <property type="component" value="Unassembled WGS sequence"/>
</dbReference>
<evidence type="ECO:0000256" key="16">
    <source>
        <dbReference type="ARBA" id="ARBA00023316"/>
    </source>
</evidence>
<dbReference type="GO" id="GO:0046872">
    <property type="term" value="F:metal ion binding"/>
    <property type="evidence" value="ECO:0007669"/>
    <property type="project" value="UniProtKB-KW"/>
</dbReference>
<evidence type="ECO:0000256" key="13">
    <source>
        <dbReference type="ARBA" id="ARBA00022960"/>
    </source>
</evidence>
<evidence type="ECO:0000313" key="23">
    <source>
        <dbReference type="EMBL" id="OGY98821.1"/>
    </source>
</evidence>
<dbReference type="NCBIfam" id="NF002528">
    <property type="entry name" value="PRK01966.1-4"/>
    <property type="match status" value="1"/>
</dbReference>
<evidence type="ECO:0000256" key="18">
    <source>
        <dbReference type="ARBA" id="ARBA00060592"/>
    </source>
</evidence>
<keyword evidence="16 19" id="KW-0961">Cell wall biogenesis/degradation</keyword>
<evidence type="ECO:0000256" key="14">
    <source>
        <dbReference type="ARBA" id="ARBA00022984"/>
    </source>
</evidence>
<dbReference type="PROSITE" id="PS00843">
    <property type="entry name" value="DALA_DALA_LIGASE_1"/>
    <property type="match status" value="1"/>
</dbReference>
<reference evidence="23 24" key="1">
    <citation type="journal article" date="2016" name="Nat. Commun.">
        <title>Thousands of microbial genomes shed light on interconnected biogeochemical processes in an aquifer system.</title>
        <authorList>
            <person name="Anantharaman K."/>
            <person name="Brown C.T."/>
            <person name="Hug L.A."/>
            <person name="Sharon I."/>
            <person name="Castelle C.J."/>
            <person name="Probst A.J."/>
            <person name="Thomas B.C."/>
            <person name="Singh A."/>
            <person name="Wilkins M.J."/>
            <person name="Karaoz U."/>
            <person name="Brodie E.L."/>
            <person name="Williams K.H."/>
            <person name="Hubbard S.S."/>
            <person name="Banfield J.F."/>
        </authorList>
    </citation>
    <scope>NUCLEOTIDE SEQUENCE [LARGE SCALE GENOMIC DNA]</scope>
</reference>
<comment type="caution">
    <text evidence="23">The sequence shown here is derived from an EMBL/GenBank/DDBJ whole genome shotgun (WGS) entry which is preliminary data.</text>
</comment>
<dbReference type="EC" id="6.3.2.4" evidence="6 19"/>
<evidence type="ECO:0000256" key="10">
    <source>
        <dbReference type="ARBA" id="ARBA00022741"/>
    </source>
</evidence>
<keyword evidence="14 19" id="KW-0573">Peptidoglycan synthesis</keyword>
<comment type="cofactor">
    <cofactor evidence="20">
        <name>Mg(2+)</name>
        <dbReference type="ChEBI" id="CHEBI:18420"/>
    </cofactor>
    <cofactor evidence="20">
        <name>Mn(2+)</name>
        <dbReference type="ChEBI" id="CHEBI:29035"/>
    </cofactor>
    <text evidence="20">Binds 2 magnesium or manganese ions per subunit.</text>
</comment>
<feature type="binding site" evidence="20">
    <location>
        <position position="333"/>
    </location>
    <ligand>
        <name>Mg(2+)</name>
        <dbReference type="ChEBI" id="CHEBI:18420"/>
        <label>2</label>
    </ligand>
</feature>
<dbReference type="InterPro" id="IPR005905">
    <property type="entry name" value="D_ala_D_ala"/>
</dbReference>
<comment type="function">
    <text evidence="2 19">Cell wall formation.</text>
</comment>
<evidence type="ECO:0000256" key="4">
    <source>
        <dbReference type="ARBA" id="ARBA00004752"/>
    </source>
</evidence>
<dbReference type="PROSITE" id="PS50975">
    <property type="entry name" value="ATP_GRASP"/>
    <property type="match status" value="1"/>
</dbReference>
<dbReference type="HAMAP" id="MF_00047">
    <property type="entry name" value="Dala_Dala_lig"/>
    <property type="match status" value="1"/>
</dbReference>
<keyword evidence="10 21" id="KW-0547">Nucleotide-binding</keyword>
<organism evidence="23 24">
    <name type="scientific">Candidatus Liptonbacteria bacterium RIFCSPLOWO2_01_FULL_45_15</name>
    <dbReference type="NCBI Taxonomy" id="1798649"/>
    <lineage>
        <taxon>Bacteria</taxon>
        <taxon>Candidatus Liptoniibacteriota</taxon>
    </lineage>
</organism>
<comment type="subcellular location">
    <subcellularLocation>
        <location evidence="3 19">Cytoplasm</location>
    </subcellularLocation>
</comment>
<comment type="pathway">
    <text evidence="18">Glycan biosynthesis.</text>
</comment>
<feature type="binding site" evidence="20">
    <location>
        <position position="335"/>
    </location>
    <ligand>
        <name>Mg(2+)</name>
        <dbReference type="ChEBI" id="CHEBI:18420"/>
        <label>2</label>
    </ligand>
</feature>
<dbReference type="PANTHER" id="PTHR23132:SF25">
    <property type="entry name" value="D-ALANINE--D-ALANINE LIGASE A"/>
    <property type="match status" value="1"/>
</dbReference>
<evidence type="ECO:0000256" key="5">
    <source>
        <dbReference type="ARBA" id="ARBA00010871"/>
    </source>
</evidence>
<gene>
    <name evidence="19" type="primary">ddl</name>
    <name evidence="23" type="ORF">A3B13_03130</name>
</gene>
<keyword evidence="12 20" id="KW-0460">Magnesium</keyword>
<evidence type="ECO:0000256" key="15">
    <source>
        <dbReference type="ARBA" id="ARBA00023211"/>
    </source>
</evidence>
<evidence type="ECO:0000256" key="7">
    <source>
        <dbReference type="ARBA" id="ARBA00022490"/>
    </source>
</evidence>
<dbReference type="InterPro" id="IPR000291">
    <property type="entry name" value="D-Ala_lig_Van_CS"/>
</dbReference>
<evidence type="ECO:0000256" key="3">
    <source>
        <dbReference type="ARBA" id="ARBA00004496"/>
    </source>
</evidence>
<evidence type="ECO:0000256" key="9">
    <source>
        <dbReference type="ARBA" id="ARBA00022723"/>
    </source>
</evidence>
<evidence type="ECO:0000256" key="19">
    <source>
        <dbReference type="HAMAP-Rule" id="MF_00047"/>
    </source>
</evidence>
<dbReference type="PROSITE" id="PS00844">
    <property type="entry name" value="DALA_DALA_LIGASE_2"/>
    <property type="match status" value="1"/>
</dbReference>
<evidence type="ECO:0000256" key="17">
    <source>
        <dbReference type="ARBA" id="ARBA00047614"/>
    </source>
</evidence>
<comment type="catalytic activity">
    <reaction evidence="17 19">
        <text>2 D-alanine + ATP = D-alanyl-D-alanine + ADP + phosphate + H(+)</text>
        <dbReference type="Rhea" id="RHEA:11224"/>
        <dbReference type="ChEBI" id="CHEBI:15378"/>
        <dbReference type="ChEBI" id="CHEBI:30616"/>
        <dbReference type="ChEBI" id="CHEBI:43474"/>
        <dbReference type="ChEBI" id="CHEBI:57416"/>
        <dbReference type="ChEBI" id="CHEBI:57822"/>
        <dbReference type="ChEBI" id="CHEBI:456216"/>
        <dbReference type="EC" id="6.3.2.4"/>
    </reaction>
</comment>
<dbReference type="InterPro" id="IPR011761">
    <property type="entry name" value="ATP-grasp"/>
</dbReference>
<dbReference type="GO" id="GO:0008360">
    <property type="term" value="P:regulation of cell shape"/>
    <property type="evidence" value="ECO:0007669"/>
    <property type="project" value="UniProtKB-KW"/>
</dbReference>
<evidence type="ECO:0000256" key="21">
    <source>
        <dbReference type="PROSITE-ProRule" id="PRU00409"/>
    </source>
</evidence>
<keyword evidence="9 20" id="KW-0479">Metal-binding</keyword>
<dbReference type="UniPathway" id="UPA00219"/>
<dbReference type="PIRSF" id="PIRSF039102">
    <property type="entry name" value="Ddl/VanB"/>
    <property type="match status" value="1"/>
</dbReference>
<dbReference type="PANTHER" id="PTHR23132">
    <property type="entry name" value="D-ALANINE--D-ALANINE LIGASE"/>
    <property type="match status" value="1"/>
</dbReference>
<dbReference type="NCBIfam" id="TIGR01205">
    <property type="entry name" value="D_ala_D_alaTIGR"/>
    <property type="match status" value="1"/>
</dbReference>
<evidence type="ECO:0000313" key="24">
    <source>
        <dbReference type="Proteomes" id="UP000176287"/>
    </source>
</evidence>
<dbReference type="EMBL" id="MHKZ01000053">
    <property type="protein sequence ID" value="OGY98821.1"/>
    <property type="molecule type" value="Genomic_DNA"/>
</dbReference>
<dbReference type="Gene3D" id="3.30.1490.20">
    <property type="entry name" value="ATP-grasp fold, A domain"/>
    <property type="match status" value="1"/>
</dbReference>
<sequence length="398" mass="44657">MNIGVFFGSRSPEHEVSIITGELIISELKKLGHTVVPVYLSKEGKWFVSEELGTLKFFTGGGLEEREKYGKIFLDIESSKDKLVFKKNGSTKLTIKGFKRKEYIIDLAFPAFHGRNGEDGTIQGLFEIFNVPYVGCDVTSSAITMDKVLTKLLCERFGIPTADFIYFDLSEWNIRKSELLDNAEKELDWPVFVKPARLGSSIGIAKAKDKKELEFAIEVALKYDDKVLVEKAVENLADITCCVMGGESPKASLIQEAVFGSDLFSYEDKYLEDGGAQLGNAKQKLVIPADIGAELTEEIRRLSVEVFKKFGCSGIARVDFLLDRKSGQYYVGEINTLPGTLYHHLWKASGMEIGEVIKELIKTAEVRHKKKELLINSFESDLLKFANSVKLNMKNDWK</sequence>
<evidence type="ECO:0000256" key="20">
    <source>
        <dbReference type="PIRSR" id="PIRSR039102-3"/>
    </source>
</evidence>
<evidence type="ECO:0000256" key="11">
    <source>
        <dbReference type="ARBA" id="ARBA00022840"/>
    </source>
</evidence>
<dbReference type="GO" id="GO:0009252">
    <property type="term" value="P:peptidoglycan biosynthetic process"/>
    <property type="evidence" value="ECO:0007669"/>
    <property type="project" value="UniProtKB-UniRule"/>
</dbReference>
<dbReference type="SUPFAM" id="SSF52440">
    <property type="entry name" value="PreATP-grasp domain"/>
    <property type="match status" value="1"/>
</dbReference>
<dbReference type="InterPro" id="IPR011095">
    <property type="entry name" value="Dala_Dala_lig_C"/>
</dbReference>
<dbReference type="GO" id="GO:0005829">
    <property type="term" value="C:cytosol"/>
    <property type="evidence" value="ECO:0007669"/>
    <property type="project" value="TreeGrafter"/>
</dbReference>
<proteinExistence type="inferred from homology"/>
<evidence type="ECO:0000256" key="1">
    <source>
        <dbReference type="ARBA" id="ARBA00001936"/>
    </source>
</evidence>
<dbReference type="AlphaFoldDB" id="A0A1G2CCB0"/>
<dbReference type="GO" id="GO:0005524">
    <property type="term" value="F:ATP binding"/>
    <property type="evidence" value="ECO:0007669"/>
    <property type="project" value="UniProtKB-UniRule"/>
</dbReference>
<comment type="cofactor">
    <cofactor evidence="1">
        <name>Mn(2+)</name>
        <dbReference type="ChEBI" id="CHEBI:29035"/>
    </cofactor>
</comment>
<dbReference type="FunFam" id="3.30.1490.20:FF:000007">
    <property type="entry name" value="D-alanine--D-alanine ligase"/>
    <property type="match status" value="1"/>
</dbReference>
<dbReference type="Pfam" id="PF07478">
    <property type="entry name" value="Dala_Dala_lig_C"/>
    <property type="match status" value="1"/>
</dbReference>
<dbReference type="InterPro" id="IPR011127">
    <property type="entry name" value="Dala_Dala_lig_N"/>
</dbReference>
<feature type="binding site" evidence="20">
    <location>
        <position position="319"/>
    </location>
    <ligand>
        <name>Mg(2+)</name>
        <dbReference type="ChEBI" id="CHEBI:18420"/>
        <label>1</label>
    </ligand>
</feature>
<evidence type="ECO:0000256" key="6">
    <source>
        <dbReference type="ARBA" id="ARBA00012216"/>
    </source>
</evidence>
<dbReference type="SUPFAM" id="SSF56059">
    <property type="entry name" value="Glutathione synthetase ATP-binding domain-like"/>
    <property type="match status" value="1"/>
</dbReference>
<feature type="binding site" evidence="20">
    <location>
        <position position="333"/>
    </location>
    <ligand>
        <name>Mg(2+)</name>
        <dbReference type="ChEBI" id="CHEBI:18420"/>
        <label>1</label>
    </ligand>
</feature>
<dbReference type="Gene3D" id="3.40.50.20">
    <property type="match status" value="1"/>
</dbReference>
<comment type="pathway">
    <text evidence="4 19">Cell wall biogenesis; peptidoglycan biosynthesis.</text>
</comment>
<evidence type="ECO:0000256" key="8">
    <source>
        <dbReference type="ARBA" id="ARBA00022598"/>
    </source>
</evidence>
<name>A0A1G2CCB0_9BACT</name>
<dbReference type="STRING" id="1798649.A3B13_03130"/>
<evidence type="ECO:0000256" key="12">
    <source>
        <dbReference type="ARBA" id="ARBA00022842"/>
    </source>
</evidence>